<comment type="similarity">
    <text evidence="5">Belongs to the SAT4 family.</text>
</comment>
<dbReference type="PANTHER" id="PTHR33048:SF47">
    <property type="entry name" value="INTEGRAL MEMBRANE PROTEIN-RELATED"/>
    <property type="match status" value="1"/>
</dbReference>
<evidence type="ECO:0000256" key="4">
    <source>
        <dbReference type="ARBA" id="ARBA00023136"/>
    </source>
</evidence>
<feature type="transmembrane region" description="Helical" evidence="7">
    <location>
        <begin position="146"/>
        <end position="167"/>
    </location>
</feature>
<proteinExistence type="inferred from homology"/>
<keyword evidence="3 7" id="KW-1133">Transmembrane helix</keyword>
<feature type="transmembrane region" description="Helical" evidence="7">
    <location>
        <begin position="110"/>
        <end position="134"/>
    </location>
</feature>
<evidence type="ECO:0000256" key="7">
    <source>
        <dbReference type="SAM" id="Phobius"/>
    </source>
</evidence>
<evidence type="ECO:0000313" key="9">
    <source>
        <dbReference type="EMBL" id="QBZ54859.1"/>
    </source>
</evidence>
<dbReference type="AlphaFoldDB" id="A0A4P7MXW5"/>
<feature type="transmembrane region" description="Helical" evidence="7">
    <location>
        <begin position="187"/>
        <end position="214"/>
    </location>
</feature>
<feature type="transmembrane region" description="Helical" evidence="7">
    <location>
        <begin position="226"/>
        <end position="247"/>
    </location>
</feature>
<dbReference type="PANTHER" id="PTHR33048">
    <property type="entry name" value="PTH11-LIKE INTEGRAL MEMBRANE PROTEIN (AFU_ORTHOLOGUE AFUA_5G11245)"/>
    <property type="match status" value="1"/>
</dbReference>
<feature type="region of interest" description="Disordered" evidence="6">
    <location>
        <begin position="299"/>
        <end position="404"/>
    </location>
</feature>
<evidence type="ECO:0000256" key="1">
    <source>
        <dbReference type="ARBA" id="ARBA00004141"/>
    </source>
</evidence>
<evidence type="ECO:0000256" key="2">
    <source>
        <dbReference type="ARBA" id="ARBA00022692"/>
    </source>
</evidence>
<feature type="transmembrane region" description="Helical" evidence="7">
    <location>
        <begin position="267"/>
        <end position="288"/>
    </location>
</feature>
<feature type="compositionally biased region" description="Basic and acidic residues" evidence="6">
    <location>
        <begin position="351"/>
        <end position="365"/>
    </location>
</feature>
<sequence length="404" mass="44133">MFNLTASFDPAILSQLNFADQSNLQGLMIGGFTALLTMVIIVVLLRLYVRVWMARDVKADDYLIFAAALFNAATFAVSMSAVHHGFGKHVWKLARTPTEMLEAFAKVYPLSIPFAVLFKMSFILTKLSIVVALLRVFGTDSLLRNVMITTAVVSTAATFSVMMIYIFQCSPVQAGWDLYLVFDARCFSIVTLSQAGSWVIIVTDLIFCFFPMPYLWRLNLALKKRIILIGIFAIGLVACAATVMRFLASTNKLLVDTTYEGSKALGWSYLECSLGIICASVPSLAPLLNWAESRRRRLSDPERRAAAANKPRTRKAQSDQQQRQGSGDGLDDVTYAGDTFVDSRDDDDYERGDAAVGEDKVDALEKIAPLGSEGGSVDGADDVEKRRSRMGVADGGLSPPPGGA</sequence>
<organism evidence="9 10">
    <name type="scientific">Pyricularia oryzae</name>
    <name type="common">Rice blast fungus</name>
    <name type="synonym">Magnaporthe oryzae</name>
    <dbReference type="NCBI Taxonomy" id="318829"/>
    <lineage>
        <taxon>Eukaryota</taxon>
        <taxon>Fungi</taxon>
        <taxon>Dikarya</taxon>
        <taxon>Ascomycota</taxon>
        <taxon>Pezizomycotina</taxon>
        <taxon>Sordariomycetes</taxon>
        <taxon>Sordariomycetidae</taxon>
        <taxon>Magnaporthales</taxon>
        <taxon>Pyriculariaceae</taxon>
        <taxon>Pyricularia</taxon>
    </lineage>
</organism>
<dbReference type="EMBL" id="CP034204">
    <property type="protein sequence ID" value="QBZ54859.1"/>
    <property type="molecule type" value="Genomic_DNA"/>
</dbReference>
<evidence type="ECO:0000256" key="6">
    <source>
        <dbReference type="SAM" id="MobiDB-lite"/>
    </source>
</evidence>
<evidence type="ECO:0000313" key="10">
    <source>
        <dbReference type="Proteomes" id="UP000294847"/>
    </source>
</evidence>
<dbReference type="InterPro" id="IPR049326">
    <property type="entry name" value="Rhodopsin_dom_fungi"/>
</dbReference>
<dbReference type="GO" id="GO:0016020">
    <property type="term" value="C:membrane"/>
    <property type="evidence" value="ECO:0007669"/>
    <property type="project" value="UniProtKB-SubCell"/>
</dbReference>
<feature type="domain" description="Rhodopsin" evidence="8">
    <location>
        <begin position="45"/>
        <end position="289"/>
    </location>
</feature>
<gene>
    <name evidence="9" type="ORF">PoMZ_10569</name>
</gene>
<accession>A0A4P7MXW5</accession>
<feature type="transmembrane region" description="Helical" evidence="7">
    <location>
        <begin position="61"/>
        <end position="82"/>
    </location>
</feature>
<keyword evidence="4 7" id="KW-0472">Membrane</keyword>
<name>A0A4P7MXW5_PYROR</name>
<keyword evidence="2 7" id="KW-0812">Transmembrane</keyword>
<dbReference type="InterPro" id="IPR052337">
    <property type="entry name" value="SAT4-like"/>
</dbReference>
<dbReference type="Pfam" id="PF20684">
    <property type="entry name" value="Fung_rhodopsin"/>
    <property type="match status" value="1"/>
</dbReference>
<reference evidence="9 10" key="1">
    <citation type="journal article" date="2019" name="Mol. Biol. Evol.">
        <title>Blast fungal genomes show frequent chromosomal changes, gene gains and losses, and effector gene turnover.</title>
        <authorList>
            <person name="Gomez Luciano L.B."/>
            <person name="Jason Tsai I."/>
            <person name="Chuma I."/>
            <person name="Tosa Y."/>
            <person name="Chen Y.H."/>
            <person name="Li J.Y."/>
            <person name="Li M.Y."/>
            <person name="Jade Lu M.Y."/>
            <person name="Nakayashiki H."/>
            <person name="Li W.H."/>
        </authorList>
    </citation>
    <scope>NUCLEOTIDE SEQUENCE [LARGE SCALE GENOMIC DNA]</scope>
    <source>
        <strain evidence="9">MZ5-1-6</strain>
    </source>
</reference>
<feature type="transmembrane region" description="Helical" evidence="7">
    <location>
        <begin position="27"/>
        <end position="49"/>
    </location>
</feature>
<evidence type="ECO:0000259" key="8">
    <source>
        <dbReference type="Pfam" id="PF20684"/>
    </source>
</evidence>
<comment type="subcellular location">
    <subcellularLocation>
        <location evidence="1">Membrane</location>
        <topology evidence="1">Multi-pass membrane protein</topology>
    </subcellularLocation>
</comment>
<evidence type="ECO:0000256" key="5">
    <source>
        <dbReference type="ARBA" id="ARBA00038359"/>
    </source>
</evidence>
<dbReference type="Proteomes" id="UP000294847">
    <property type="component" value="Chromosome 1"/>
</dbReference>
<protein>
    <recommendedName>
        <fullName evidence="8">Rhodopsin domain-containing protein</fullName>
    </recommendedName>
</protein>
<evidence type="ECO:0000256" key="3">
    <source>
        <dbReference type="ARBA" id="ARBA00022989"/>
    </source>
</evidence>